<evidence type="ECO:0000313" key="3">
    <source>
        <dbReference type="Proteomes" id="UP000045782"/>
    </source>
</evidence>
<dbReference type="PROSITE" id="PS51257">
    <property type="entry name" value="PROKAR_LIPOPROTEIN"/>
    <property type="match status" value="1"/>
</dbReference>
<sequence>MRKTFAYSSATVLVVAALIACTPPDRAAAEPAGFPDLNAYSEVSVDQYVSAAGRGMTSVFFSTAEGVNCGFGHPANPDGRNQLIQCWGPLPGLQDIAAEGSGPCDAGTVNQFGTKYAIGHTKGACKDNRPTSKVLSPGQKVSYGNVTCGVGDGGSVACIERVNPERGFVLQPSGSFAF</sequence>
<keyword evidence="1" id="KW-0732">Signal</keyword>
<evidence type="ECO:0000256" key="1">
    <source>
        <dbReference type="SAM" id="SignalP"/>
    </source>
</evidence>
<gene>
    <name evidence="2" type="ORF">ERS075579_03499</name>
</gene>
<organism evidence="2 3">
    <name type="scientific">Mycobacteroides abscessus</name>
    <dbReference type="NCBI Taxonomy" id="36809"/>
    <lineage>
        <taxon>Bacteria</taxon>
        <taxon>Bacillati</taxon>
        <taxon>Actinomycetota</taxon>
        <taxon>Actinomycetes</taxon>
        <taxon>Mycobacteriales</taxon>
        <taxon>Mycobacteriaceae</taxon>
        <taxon>Mycobacteroides</taxon>
    </lineage>
</organism>
<dbReference type="RefSeq" id="WP_016893326.1">
    <property type="nucleotide sequence ID" value="NZ_CSWP01000007.1"/>
</dbReference>
<reference evidence="2 3" key="1">
    <citation type="submission" date="2015-03" db="EMBL/GenBank/DDBJ databases">
        <authorList>
            <person name="Murphy D."/>
        </authorList>
    </citation>
    <scope>NUCLEOTIDE SEQUENCE [LARGE SCALE GENOMIC DNA]</scope>
    <source>
        <strain evidence="2 3">PAP088</strain>
    </source>
</reference>
<proteinExistence type="predicted"/>
<accession>A0A0U0ZQ39</accession>
<evidence type="ECO:0000313" key="2">
    <source>
        <dbReference type="EMBL" id="CPV62800.1"/>
    </source>
</evidence>
<feature type="chain" id="PRO_5039362185" description="Lipoprotein LppI" evidence="1">
    <location>
        <begin position="28"/>
        <end position="178"/>
    </location>
</feature>
<name>A0A0U0ZQ39_9MYCO</name>
<dbReference type="AlphaFoldDB" id="A0A0U0ZQ39"/>
<feature type="signal peptide" evidence="1">
    <location>
        <begin position="1"/>
        <end position="27"/>
    </location>
</feature>
<protein>
    <recommendedName>
        <fullName evidence="4">Lipoprotein LppI</fullName>
    </recommendedName>
</protein>
<dbReference type="EMBL" id="CSWP01000007">
    <property type="protein sequence ID" value="CPV62800.1"/>
    <property type="molecule type" value="Genomic_DNA"/>
</dbReference>
<evidence type="ECO:0008006" key="4">
    <source>
        <dbReference type="Google" id="ProtNLM"/>
    </source>
</evidence>
<dbReference type="Proteomes" id="UP000045782">
    <property type="component" value="Unassembled WGS sequence"/>
</dbReference>